<dbReference type="PANTHER" id="PTHR20933">
    <property type="entry name" value="F-BOX ONLY PROTEIN 33"/>
    <property type="match status" value="1"/>
</dbReference>
<name>A0A979FT03_HYAAZ</name>
<dbReference type="Proteomes" id="UP000694843">
    <property type="component" value="Unplaced"/>
</dbReference>
<gene>
    <name evidence="3" type="primary">LOC125179127</name>
</gene>
<proteinExistence type="predicted"/>
<evidence type="ECO:0000313" key="2">
    <source>
        <dbReference type="Proteomes" id="UP000694843"/>
    </source>
</evidence>
<dbReference type="SUPFAM" id="SSF81383">
    <property type="entry name" value="F-box domain"/>
    <property type="match status" value="1"/>
</dbReference>
<dbReference type="PROSITE" id="PS50181">
    <property type="entry name" value="FBOX"/>
    <property type="match status" value="1"/>
</dbReference>
<dbReference type="SUPFAM" id="SSF52047">
    <property type="entry name" value="RNI-like"/>
    <property type="match status" value="1"/>
</dbReference>
<dbReference type="Pfam" id="PF12937">
    <property type="entry name" value="F-box-like"/>
    <property type="match status" value="1"/>
</dbReference>
<dbReference type="RefSeq" id="XP_047740313.1">
    <property type="nucleotide sequence ID" value="XM_047884357.1"/>
</dbReference>
<accession>A0A979FT03</accession>
<evidence type="ECO:0000259" key="1">
    <source>
        <dbReference type="PROSITE" id="PS50181"/>
    </source>
</evidence>
<dbReference type="PANTHER" id="PTHR20933:SF4">
    <property type="entry name" value="F-BOX INVOLVED IN POLYQ PATHOGENESIS, ISOFORM A"/>
    <property type="match status" value="1"/>
</dbReference>
<reference evidence="3" key="1">
    <citation type="submission" date="2025-08" db="UniProtKB">
        <authorList>
            <consortium name="RefSeq"/>
        </authorList>
    </citation>
    <scope>IDENTIFICATION</scope>
    <source>
        <tissue evidence="3">Whole organism</tissue>
    </source>
</reference>
<dbReference type="Gene3D" id="3.80.10.10">
    <property type="entry name" value="Ribonuclease Inhibitor"/>
    <property type="match status" value="2"/>
</dbReference>
<dbReference type="InterPro" id="IPR032675">
    <property type="entry name" value="LRR_dom_sf"/>
</dbReference>
<protein>
    <submittedName>
        <fullName evidence="3">Uncharacterized protein LOC125179127</fullName>
    </submittedName>
</protein>
<dbReference type="SMART" id="SM00256">
    <property type="entry name" value="FBOX"/>
    <property type="match status" value="1"/>
</dbReference>
<dbReference type="GO" id="GO:0031398">
    <property type="term" value="P:positive regulation of protein ubiquitination"/>
    <property type="evidence" value="ECO:0007669"/>
    <property type="project" value="TreeGrafter"/>
</dbReference>
<dbReference type="AlphaFoldDB" id="A0A979FT03"/>
<dbReference type="OrthoDB" id="192402at2759"/>
<dbReference type="KEGG" id="hazt:125179127"/>
<dbReference type="InterPro" id="IPR036047">
    <property type="entry name" value="F-box-like_dom_sf"/>
</dbReference>
<dbReference type="InterPro" id="IPR001810">
    <property type="entry name" value="F-box_dom"/>
</dbReference>
<sequence>MESEASAMDRIPDCCLYEVFSYIPISSRVNIMLVCHRWNELASNPLMWRRVAKPRLISSQISSCALKMANWKFLSELYVPKAYDVHDIIRTVALRCAKLKVLDISDTTVISKDVMESLCQRCTLLNTLIMKNSYFPKSISYIIALRLVETKNLEFVDINGCSWITPKIFKLFSNCNICPFDLIPVNNDRYANIVKVMDGIHSNGFLKLLIHENSLPLLTALNEMRSVKCLFLKTCMSDQAADIREEVEIIFKALHMDQLEGAFLLDTTPSNKLLHHVLSAPFPPSLSFLSLSTAISMTDDTFNRIVSAIPHVEYLCLYNFSDVTSSSFARIYECVNLEMLLICGVSLQPNNFFGICSRLPKLWVLSISQAENFLKKDFEMLESSILPCILSYT</sequence>
<organism evidence="2 3">
    <name type="scientific">Hyalella azteca</name>
    <name type="common">Amphipod</name>
    <dbReference type="NCBI Taxonomy" id="294128"/>
    <lineage>
        <taxon>Eukaryota</taxon>
        <taxon>Metazoa</taxon>
        <taxon>Ecdysozoa</taxon>
        <taxon>Arthropoda</taxon>
        <taxon>Crustacea</taxon>
        <taxon>Multicrustacea</taxon>
        <taxon>Malacostraca</taxon>
        <taxon>Eumalacostraca</taxon>
        <taxon>Peracarida</taxon>
        <taxon>Amphipoda</taxon>
        <taxon>Senticaudata</taxon>
        <taxon>Talitrida</taxon>
        <taxon>Talitroidea</taxon>
        <taxon>Hyalellidae</taxon>
        <taxon>Hyalella</taxon>
    </lineage>
</organism>
<keyword evidence="2" id="KW-1185">Reference proteome</keyword>
<feature type="domain" description="F-box" evidence="1">
    <location>
        <begin position="5"/>
        <end position="51"/>
    </location>
</feature>
<evidence type="ECO:0000313" key="3">
    <source>
        <dbReference type="RefSeq" id="XP_047740313.1"/>
    </source>
</evidence>
<dbReference type="GeneID" id="125179127"/>